<sequence length="109" mass="12106">MKIAFINILLSAFLVTGAGCKTSKPDQEKLSQDESLFITGKVTAIQPGKDGYTAKILTVNNQEYFATISRANLTDPATYRTVTIGEVLKVKGDQWQMENQNHITVRELK</sequence>
<evidence type="ECO:0000313" key="3">
    <source>
        <dbReference type="Proteomes" id="UP001596161"/>
    </source>
</evidence>
<evidence type="ECO:0000256" key="1">
    <source>
        <dbReference type="SAM" id="SignalP"/>
    </source>
</evidence>
<accession>A0ABW0E6N7</accession>
<name>A0ABW0E6N7_9BACT</name>
<reference evidence="3" key="1">
    <citation type="journal article" date="2019" name="Int. J. Syst. Evol. Microbiol.">
        <title>The Global Catalogue of Microorganisms (GCM) 10K type strain sequencing project: providing services to taxonomists for standard genome sequencing and annotation.</title>
        <authorList>
            <consortium name="The Broad Institute Genomics Platform"/>
            <consortium name="The Broad Institute Genome Sequencing Center for Infectious Disease"/>
            <person name="Wu L."/>
            <person name="Ma J."/>
        </authorList>
    </citation>
    <scope>NUCLEOTIDE SEQUENCE [LARGE SCALE GENOMIC DNA]</scope>
    <source>
        <strain evidence="3">KACC 12602</strain>
    </source>
</reference>
<protein>
    <recommendedName>
        <fullName evidence="4">DUF3221 domain-containing protein</fullName>
    </recommendedName>
</protein>
<gene>
    <name evidence="2" type="ORF">ACFPIB_05340</name>
</gene>
<keyword evidence="1" id="KW-0732">Signal</keyword>
<keyword evidence="3" id="KW-1185">Reference proteome</keyword>
<dbReference type="PROSITE" id="PS51257">
    <property type="entry name" value="PROKAR_LIPOPROTEIN"/>
    <property type="match status" value="1"/>
</dbReference>
<comment type="caution">
    <text evidence="2">The sequence shown here is derived from an EMBL/GenBank/DDBJ whole genome shotgun (WGS) entry which is preliminary data.</text>
</comment>
<organism evidence="2 3">
    <name type="scientific">Adhaeribacter terreus</name>
    <dbReference type="NCBI Taxonomy" id="529703"/>
    <lineage>
        <taxon>Bacteria</taxon>
        <taxon>Pseudomonadati</taxon>
        <taxon>Bacteroidota</taxon>
        <taxon>Cytophagia</taxon>
        <taxon>Cytophagales</taxon>
        <taxon>Hymenobacteraceae</taxon>
        <taxon>Adhaeribacter</taxon>
    </lineage>
</organism>
<dbReference type="Proteomes" id="UP001596161">
    <property type="component" value="Unassembled WGS sequence"/>
</dbReference>
<feature type="chain" id="PRO_5045574306" description="DUF3221 domain-containing protein" evidence="1">
    <location>
        <begin position="18"/>
        <end position="109"/>
    </location>
</feature>
<proteinExistence type="predicted"/>
<dbReference type="EMBL" id="JBHSKT010000003">
    <property type="protein sequence ID" value="MFC5270023.1"/>
    <property type="molecule type" value="Genomic_DNA"/>
</dbReference>
<evidence type="ECO:0000313" key="2">
    <source>
        <dbReference type="EMBL" id="MFC5270023.1"/>
    </source>
</evidence>
<dbReference type="RefSeq" id="WP_378016401.1">
    <property type="nucleotide sequence ID" value="NZ_JBHSKT010000003.1"/>
</dbReference>
<feature type="signal peptide" evidence="1">
    <location>
        <begin position="1"/>
        <end position="17"/>
    </location>
</feature>
<evidence type="ECO:0008006" key="4">
    <source>
        <dbReference type="Google" id="ProtNLM"/>
    </source>
</evidence>